<dbReference type="Gene3D" id="3.40.190.290">
    <property type="match status" value="1"/>
</dbReference>
<dbReference type="Proteomes" id="UP000664779">
    <property type="component" value="Unassembled WGS sequence"/>
</dbReference>
<dbReference type="SUPFAM" id="SSF53850">
    <property type="entry name" value="Periplasmic binding protein-like II"/>
    <property type="match status" value="1"/>
</dbReference>
<evidence type="ECO:0000256" key="3">
    <source>
        <dbReference type="ARBA" id="ARBA00023125"/>
    </source>
</evidence>
<protein>
    <submittedName>
        <fullName evidence="6">LysR family transcriptional regulator</fullName>
    </submittedName>
</protein>
<keyword evidence="3" id="KW-0238">DNA-binding</keyword>
<evidence type="ECO:0000256" key="1">
    <source>
        <dbReference type="ARBA" id="ARBA00009437"/>
    </source>
</evidence>
<dbReference type="CDD" id="cd08422">
    <property type="entry name" value="PBP2_CrgA_like"/>
    <property type="match status" value="1"/>
</dbReference>
<dbReference type="GO" id="GO:0006351">
    <property type="term" value="P:DNA-templated transcription"/>
    <property type="evidence" value="ECO:0007669"/>
    <property type="project" value="TreeGrafter"/>
</dbReference>
<comment type="similarity">
    <text evidence="1">Belongs to the LysR transcriptional regulatory family.</text>
</comment>
<proteinExistence type="inferred from homology"/>
<evidence type="ECO:0000259" key="5">
    <source>
        <dbReference type="PROSITE" id="PS50931"/>
    </source>
</evidence>
<gene>
    <name evidence="6" type="ORF">J0X15_03330</name>
</gene>
<dbReference type="GO" id="GO:0043565">
    <property type="term" value="F:sequence-specific DNA binding"/>
    <property type="evidence" value="ECO:0007669"/>
    <property type="project" value="TreeGrafter"/>
</dbReference>
<organism evidence="6 7">
    <name type="scientific">Roseibium limicola</name>
    <dbReference type="NCBI Taxonomy" id="2816037"/>
    <lineage>
        <taxon>Bacteria</taxon>
        <taxon>Pseudomonadati</taxon>
        <taxon>Pseudomonadota</taxon>
        <taxon>Alphaproteobacteria</taxon>
        <taxon>Hyphomicrobiales</taxon>
        <taxon>Stappiaceae</taxon>
        <taxon>Roseibium</taxon>
    </lineage>
</organism>
<dbReference type="InterPro" id="IPR000847">
    <property type="entry name" value="LysR_HTH_N"/>
</dbReference>
<dbReference type="Pfam" id="PF00126">
    <property type="entry name" value="HTH_1"/>
    <property type="match status" value="1"/>
</dbReference>
<dbReference type="AlphaFoldDB" id="A0A939J7W9"/>
<dbReference type="FunFam" id="3.40.190.290:FF:000001">
    <property type="entry name" value="Transcriptional regulator, LysR family"/>
    <property type="match status" value="1"/>
</dbReference>
<dbReference type="PANTHER" id="PTHR30537:SF5">
    <property type="entry name" value="HTH-TYPE TRANSCRIPTIONAL ACTIVATOR TTDR-RELATED"/>
    <property type="match status" value="1"/>
</dbReference>
<dbReference type="GO" id="GO:0003700">
    <property type="term" value="F:DNA-binding transcription factor activity"/>
    <property type="evidence" value="ECO:0007669"/>
    <property type="project" value="InterPro"/>
</dbReference>
<keyword evidence="4" id="KW-0804">Transcription</keyword>
<evidence type="ECO:0000256" key="4">
    <source>
        <dbReference type="ARBA" id="ARBA00023163"/>
    </source>
</evidence>
<dbReference type="InterPro" id="IPR036390">
    <property type="entry name" value="WH_DNA-bd_sf"/>
</dbReference>
<dbReference type="PANTHER" id="PTHR30537">
    <property type="entry name" value="HTH-TYPE TRANSCRIPTIONAL REGULATOR"/>
    <property type="match status" value="1"/>
</dbReference>
<feature type="domain" description="HTH lysR-type" evidence="5">
    <location>
        <begin position="1"/>
        <end position="59"/>
    </location>
</feature>
<name>A0A939J7W9_9HYPH</name>
<accession>A0A939J7W9</accession>
<dbReference type="EMBL" id="JAFLNF010000001">
    <property type="protein sequence ID" value="MBO0344244.1"/>
    <property type="molecule type" value="Genomic_DNA"/>
</dbReference>
<dbReference type="FunFam" id="1.10.10.10:FF:000001">
    <property type="entry name" value="LysR family transcriptional regulator"/>
    <property type="match status" value="1"/>
</dbReference>
<dbReference type="InterPro" id="IPR058163">
    <property type="entry name" value="LysR-type_TF_proteobact-type"/>
</dbReference>
<dbReference type="InterPro" id="IPR036388">
    <property type="entry name" value="WH-like_DNA-bd_sf"/>
</dbReference>
<evidence type="ECO:0000313" key="6">
    <source>
        <dbReference type="EMBL" id="MBO0344244.1"/>
    </source>
</evidence>
<dbReference type="RefSeq" id="WP_206938169.1">
    <property type="nucleotide sequence ID" value="NZ_JAFLNF010000001.1"/>
</dbReference>
<dbReference type="Gene3D" id="1.10.10.10">
    <property type="entry name" value="Winged helix-like DNA-binding domain superfamily/Winged helix DNA-binding domain"/>
    <property type="match status" value="1"/>
</dbReference>
<evidence type="ECO:0000313" key="7">
    <source>
        <dbReference type="Proteomes" id="UP000664779"/>
    </source>
</evidence>
<keyword evidence="2" id="KW-0805">Transcription regulation</keyword>
<comment type="caution">
    <text evidence="6">The sequence shown here is derived from an EMBL/GenBank/DDBJ whole genome shotgun (WGS) entry which is preliminary data.</text>
</comment>
<sequence>MEWLKSVKVFTSVVEYGSLSAAGRQLGLSPASVSRHINDLENGLGIRLLNRTSRRLSLTEAGQLYCDKVENILGQIDEAERSVVQLHTVPRGTLRVHSRMVFGHQYLVPSLKKFFDKYPEIKIDLQMSNFPVDIIAQGIDIDIRMGKLEDSSLVARKLANSDRILVASPSYLAASGVAEKPEDLYEHSCLTYRLNMGMPVWRFRKDGQADTEIPVQGCFQSDNGQAILRAALDGLGIAMMNEWSVQKHLKDGSLVHIFDDYKVSFSEFENGVYAVFQKSRHLPLKIRLFIDFITEEFRELLQ</sequence>
<dbReference type="Pfam" id="PF03466">
    <property type="entry name" value="LysR_substrate"/>
    <property type="match status" value="1"/>
</dbReference>
<dbReference type="InterPro" id="IPR005119">
    <property type="entry name" value="LysR_subst-bd"/>
</dbReference>
<reference evidence="6" key="1">
    <citation type="submission" date="2021-03" db="EMBL/GenBank/DDBJ databases">
        <title>Roseibium sp. CAU 1637 isolated from Incheon.</title>
        <authorList>
            <person name="Kim W."/>
        </authorList>
    </citation>
    <scope>NUCLEOTIDE SEQUENCE</scope>
    <source>
        <strain evidence="6">CAU 1637</strain>
    </source>
</reference>
<evidence type="ECO:0000256" key="2">
    <source>
        <dbReference type="ARBA" id="ARBA00023015"/>
    </source>
</evidence>
<keyword evidence="7" id="KW-1185">Reference proteome</keyword>
<dbReference type="SUPFAM" id="SSF46785">
    <property type="entry name" value="Winged helix' DNA-binding domain"/>
    <property type="match status" value="1"/>
</dbReference>
<dbReference type="PROSITE" id="PS50931">
    <property type="entry name" value="HTH_LYSR"/>
    <property type="match status" value="1"/>
</dbReference>